<dbReference type="Pfam" id="PF25874">
    <property type="entry name" value="WHD_plant_repro"/>
    <property type="match status" value="1"/>
</dbReference>
<dbReference type="SUPFAM" id="SSF57903">
    <property type="entry name" value="FYVE/PHD zinc finger"/>
    <property type="match status" value="1"/>
</dbReference>
<evidence type="ECO:0000256" key="1">
    <source>
        <dbReference type="ARBA" id="ARBA00022723"/>
    </source>
</evidence>
<evidence type="ECO:0000256" key="4">
    <source>
        <dbReference type="ARBA" id="ARBA00023015"/>
    </source>
</evidence>
<dbReference type="GO" id="GO:0008270">
    <property type="term" value="F:zinc ion binding"/>
    <property type="evidence" value="ECO:0007669"/>
    <property type="project" value="UniProtKB-KW"/>
</dbReference>
<evidence type="ECO:0000256" key="3">
    <source>
        <dbReference type="ARBA" id="ARBA00022833"/>
    </source>
</evidence>
<accession>A0A2N9EDG7</accession>
<reference evidence="8" key="1">
    <citation type="submission" date="2018-02" db="EMBL/GenBank/DDBJ databases">
        <authorList>
            <person name="Cohen D.B."/>
            <person name="Kent A.D."/>
        </authorList>
    </citation>
    <scope>NUCLEOTIDE SEQUENCE</scope>
</reference>
<gene>
    <name evidence="8" type="ORF">FSB_LOCUS714</name>
</gene>
<evidence type="ECO:0000256" key="5">
    <source>
        <dbReference type="ARBA" id="ARBA00023163"/>
    </source>
</evidence>
<dbReference type="InterPro" id="IPR057765">
    <property type="entry name" value="MS1-like_ubiquitin"/>
</dbReference>
<dbReference type="InterPro" id="IPR059080">
    <property type="entry name" value="WHD_PTC1"/>
</dbReference>
<evidence type="ECO:0000259" key="7">
    <source>
        <dbReference type="SMART" id="SM00249"/>
    </source>
</evidence>
<organism evidence="8">
    <name type="scientific">Fagus sylvatica</name>
    <name type="common">Beechnut</name>
    <dbReference type="NCBI Taxonomy" id="28930"/>
    <lineage>
        <taxon>Eukaryota</taxon>
        <taxon>Viridiplantae</taxon>
        <taxon>Streptophyta</taxon>
        <taxon>Embryophyta</taxon>
        <taxon>Tracheophyta</taxon>
        <taxon>Spermatophyta</taxon>
        <taxon>Magnoliopsida</taxon>
        <taxon>eudicotyledons</taxon>
        <taxon>Gunneridae</taxon>
        <taxon>Pentapetalae</taxon>
        <taxon>rosids</taxon>
        <taxon>fabids</taxon>
        <taxon>Fagales</taxon>
        <taxon>Fagaceae</taxon>
        <taxon>Fagus</taxon>
    </lineage>
</organism>
<dbReference type="PANTHER" id="PTHR46201:SF6">
    <property type="entry name" value="PHD FINGER PLANT-LIKE PROTEIN"/>
    <property type="match status" value="1"/>
</dbReference>
<keyword evidence="3" id="KW-0862">Zinc</keyword>
<keyword evidence="4" id="KW-0805">Transcription regulation</keyword>
<dbReference type="InterPro" id="IPR001965">
    <property type="entry name" value="Znf_PHD"/>
</dbReference>
<dbReference type="PROSITE" id="PS01359">
    <property type="entry name" value="ZF_PHD_1"/>
    <property type="match status" value="1"/>
</dbReference>
<dbReference type="InterPro" id="IPR019787">
    <property type="entry name" value="Znf_PHD-finger"/>
</dbReference>
<dbReference type="SMART" id="SM00249">
    <property type="entry name" value="PHD"/>
    <property type="match status" value="1"/>
</dbReference>
<keyword evidence="2" id="KW-0863">Zinc-finger</keyword>
<evidence type="ECO:0000313" key="8">
    <source>
        <dbReference type="EMBL" id="SPC72832.1"/>
    </source>
</evidence>
<dbReference type="InterPro" id="IPR013083">
    <property type="entry name" value="Znf_RING/FYVE/PHD"/>
</dbReference>
<dbReference type="CDD" id="cd15556">
    <property type="entry name" value="PHD_MMD1_like"/>
    <property type="match status" value="1"/>
</dbReference>
<dbReference type="InterPro" id="IPR058054">
    <property type="entry name" value="Znf_MS1-like"/>
</dbReference>
<evidence type="ECO:0000256" key="2">
    <source>
        <dbReference type="ARBA" id="ARBA00022771"/>
    </source>
</evidence>
<protein>
    <recommendedName>
        <fullName evidence="7">Zinc finger PHD-type domain-containing protein</fullName>
    </recommendedName>
</protein>
<dbReference type="AlphaFoldDB" id="A0A2N9EDG7"/>
<dbReference type="EMBL" id="OIVN01000026">
    <property type="protein sequence ID" value="SPC72832.1"/>
    <property type="molecule type" value="Genomic_DNA"/>
</dbReference>
<dbReference type="Gene3D" id="3.30.40.10">
    <property type="entry name" value="Zinc/RING finger domain, C3HC4 (zinc finger)"/>
    <property type="match status" value="1"/>
</dbReference>
<dbReference type="Pfam" id="PF00628">
    <property type="entry name" value="PHD"/>
    <property type="match status" value="1"/>
</dbReference>
<sequence length="735" mass="83123">MVVNERPLKRMKRRIFADTYDFYKFPEEAKAEQQQQQQPQPFRERVKAFLEKHARLTLTHSGAVLPSLLTWQVLLRVSETHFESSESDIESGAAHVVALHVVEEDVTRLSSQSHRNRRSVYCDHCRVVGWSGHPVCRKRYHLIIRAESGVGALDDGYQYHKSCSRCGAQLHLSESRCRSCKSMITADDLEEWVYNQFEDHTHLLHAVVHSNGYAHLLTVNGREGGSMFLSGRHIMDFWDRLSTSLAIRKVSVMDVSKKYGMEYRLLHAITKGHPWYGEWGYKFGAGSYALTQQAYQKAIETISSMPLSSLLFWGRGPRTRMQAVIAFYQSLSDTELQTIKDLFSFLLSLIHNAHKPLVPSTSKKPEFSTSNVLCAWTRNDVECVQQAMMKVLLAAAAGEASWVTRRALKGAMCKSASQELLDYCLKYLGGKLSANGMVVCSRYNPISSAVEFRLEPLSNMHNGFGLNSNYPSVEQIVCDLKLLYDSLLHPDTMVNFRPQVMREHLIDSATKLLDCKQFMKDYEPDRMASKNPFAIQLWCYVELSNNPKDGRAVPPELVILPLNATVADLKNEATKAFQEVYAMFKRFQAEEFPEFGSIDDTFTVKFLVGFSASIRVQGRCPVKHGLSRFRMERGMEDWTVDCTCGAKDDDGERMLACDTCGVWQHTRCAGIKNSEEIPAKFVCMRCFKLYSKESKKDSNGETNGGMSPSTSCKDEAVATNVPEVASNTTLTFGVR</sequence>
<feature type="domain" description="Zinc finger PHD-type" evidence="7">
    <location>
        <begin position="641"/>
        <end position="687"/>
    </location>
</feature>
<proteinExistence type="predicted"/>
<keyword evidence="5" id="KW-0804">Transcription</keyword>
<dbReference type="PANTHER" id="PTHR46201">
    <property type="entry name" value="PHD FINGER PROTEIN MALE MEIOCYTE DEATH 1-RELATED"/>
    <property type="match status" value="1"/>
</dbReference>
<dbReference type="Pfam" id="PF25565">
    <property type="entry name" value="Ubiquitin_At1g33420"/>
    <property type="match status" value="1"/>
</dbReference>
<dbReference type="InterPro" id="IPR019786">
    <property type="entry name" value="Zinc_finger_PHD-type_CS"/>
</dbReference>
<keyword evidence="1" id="KW-0479">Metal-binding</keyword>
<feature type="compositionally biased region" description="Polar residues" evidence="6">
    <location>
        <begin position="700"/>
        <end position="711"/>
    </location>
</feature>
<name>A0A2N9EDG7_FAGSY</name>
<feature type="region of interest" description="Disordered" evidence="6">
    <location>
        <begin position="694"/>
        <end position="718"/>
    </location>
</feature>
<dbReference type="InterPro" id="IPR011011">
    <property type="entry name" value="Znf_FYVE_PHD"/>
</dbReference>
<evidence type="ECO:0000256" key="6">
    <source>
        <dbReference type="SAM" id="MobiDB-lite"/>
    </source>
</evidence>